<evidence type="ECO:0000256" key="2">
    <source>
        <dbReference type="ARBA" id="ARBA00022448"/>
    </source>
</evidence>
<feature type="transmembrane region" description="Helical" evidence="7">
    <location>
        <begin position="65"/>
        <end position="86"/>
    </location>
</feature>
<keyword evidence="3 7" id="KW-0812">Transmembrane</keyword>
<dbReference type="STRING" id="28115.HQ47_07820"/>
<accession>A0A0A2E6Z8</accession>
<proteinExistence type="predicted"/>
<feature type="transmembrane region" description="Helical" evidence="7">
    <location>
        <begin position="98"/>
        <end position="117"/>
    </location>
</feature>
<evidence type="ECO:0000256" key="4">
    <source>
        <dbReference type="ARBA" id="ARBA00022989"/>
    </source>
</evidence>
<feature type="domain" description="Cation/H+ exchanger transmembrane" evidence="8">
    <location>
        <begin position="81"/>
        <end position="464"/>
    </location>
</feature>
<dbReference type="EMBL" id="JRFA01000023">
    <property type="protein sequence ID" value="KGN73362.1"/>
    <property type="molecule type" value="Genomic_DNA"/>
</dbReference>
<sequence>MSSDRNTALKSYLFYIFLLILFAGGLWATLHFGADYIPHSETVLGSGRFLNESFNQFMDGVSHHMSSTIGLLLLQILVILAVARLMGWLFTKMRQPSVIGEIVAGILLGPTLLGTLWPEGFNFLFPAQSLASIELLSQFGLILFMFAVGMELSLNDIKTQFTDSLVLSHAGIFIPFLLSLPLSYFIYPHVNMEGTLPFIPFTLFVGIAMSITAFPVLARIISEQGLSGKPLGKLALSTAAMGDISAWLFLAAIMAITQNGNILSSVYNLIFLLAYLGVMFGLIRPLFKIMGKIYDNTEVVNRTMVGFIFILLIISSYATELLSMHALFGAFIMGLVMPEDDKFRHIITQKVEDVSLMLFLPLFFVSSGLHTHLGLIDSAWMWALLALFVFVAVSGKVGGTYIAGLATGHGSRQSLYLGAFMNTRGLMELVVLSIGLQLGVLPAPIYAVLVLMTIITTVMTQPLVSLINSLYKRREKKYRDPKARKGIYENGRVLLSFGRPESGAMLLQLVDRLLRRGERVPDVTALHITPDVDINPHHAETISNQSFQPVRRESKRLNIPLTTQYEISTQIERLVVENLEKGYDMLVVGGGIKLSARSSDLAATSYRRTMRRRLGNLPVATGEALFAMSNMLRDKMDFFVKNSPCSVAVFVDRDFGQPQNVLMLVSARADMNILPYARTMAQNCNASLSLLPTNDDMVITPDKLRAGEMQLSPERLPKPETLASYDFMLVSYDHWKRLMHECPDLLMAIPSTVILNIRNYKNDL</sequence>
<feature type="transmembrane region" description="Helical" evidence="7">
    <location>
        <begin position="198"/>
        <end position="222"/>
    </location>
</feature>
<dbReference type="Gene3D" id="1.20.1530.20">
    <property type="match status" value="1"/>
</dbReference>
<feature type="transmembrane region" description="Helical" evidence="7">
    <location>
        <begin position="234"/>
        <end position="256"/>
    </location>
</feature>
<evidence type="ECO:0000256" key="6">
    <source>
        <dbReference type="ARBA" id="ARBA00023136"/>
    </source>
</evidence>
<keyword evidence="10" id="KW-1185">Reference proteome</keyword>
<keyword evidence="2" id="KW-0813">Transport</keyword>
<keyword evidence="4 7" id="KW-1133">Transmembrane helix</keyword>
<feature type="transmembrane region" description="Helical" evidence="7">
    <location>
        <begin position="262"/>
        <end position="287"/>
    </location>
</feature>
<feature type="transmembrane region" description="Helical" evidence="7">
    <location>
        <begin position="137"/>
        <end position="154"/>
    </location>
</feature>
<dbReference type="Pfam" id="PF00999">
    <property type="entry name" value="Na_H_Exchanger"/>
    <property type="match status" value="1"/>
</dbReference>
<dbReference type="AlphaFoldDB" id="A0A0A2E6Z8"/>
<gene>
    <name evidence="9" type="ORF">HQ47_07820</name>
</gene>
<dbReference type="PANTHER" id="PTHR32468:SF0">
    <property type="entry name" value="K(+)_H(+) ANTIPORTER 1"/>
    <property type="match status" value="1"/>
</dbReference>
<feature type="transmembrane region" description="Helical" evidence="7">
    <location>
        <begin position="379"/>
        <end position="403"/>
    </location>
</feature>
<dbReference type="GO" id="GO:1902600">
    <property type="term" value="P:proton transmembrane transport"/>
    <property type="evidence" value="ECO:0007669"/>
    <property type="project" value="InterPro"/>
</dbReference>
<evidence type="ECO:0000256" key="7">
    <source>
        <dbReference type="SAM" id="Phobius"/>
    </source>
</evidence>
<dbReference type="PANTHER" id="PTHR32468">
    <property type="entry name" value="CATION/H + ANTIPORTER"/>
    <property type="match status" value="1"/>
</dbReference>
<dbReference type="eggNOG" id="COG0475">
    <property type="taxonomic scope" value="Bacteria"/>
</dbReference>
<dbReference type="InterPro" id="IPR038770">
    <property type="entry name" value="Na+/solute_symporter_sf"/>
</dbReference>
<evidence type="ECO:0000259" key="8">
    <source>
        <dbReference type="Pfam" id="PF00999"/>
    </source>
</evidence>
<name>A0A0A2E6Z8_9PORP</name>
<dbReference type="Proteomes" id="UP000030103">
    <property type="component" value="Unassembled WGS sequence"/>
</dbReference>
<evidence type="ECO:0000256" key="1">
    <source>
        <dbReference type="ARBA" id="ARBA00004141"/>
    </source>
</evidence>
<dbReference type="RefSeq" id="WP_036874509.1">
    <property type="nucleotide sequence ID" value="NZ_JBGYTE010000050.1"/>
</dbReference>
<dbReference type="OrthoDB" id="9793589at2"/>
<dbReference type="InterPro" id="IPR050794">
    <property type="entry name" value="CPA2_transporter"/>
</dbReference>
<comment type="caution">
    <text evidence="9">The sequence shown here is derived from an EMBL/GenBank/DDBJ whole genome shotgun (WGS) entry which is preliminary data.</text>
</comment>
<dbReference type="InterPro" id="IPR006153">
    <property type="entry name" value="Cation/H_exchanger_TM"/>
</dbReference>
<protein>
    <submittedName>
        <fullName evidence="9">Sodium:hydrogen antiporter</fullName>
    </submittedName>
</protein>
<dbReference type="GO" id="GO:0015297">
    <property type="term" value="F:antiporter activity"/>
    <property type="evidence" value="ECO:0007669"/>
    <property type="project" value="InterPro"/>
</dbReference>
<comment type="subcellular location">
    <subcellularLocation>
        <location evidence="1">Membrane</location>
        <topology evidence="1">Multi-pass membrane protein</topology>
    </subcellularLocation>
</comment>
<feature type="transmembrane region" description="Helical" evidence="7">
    <location>
        <begin position="166"/>
        <end position="186"/>
    </location>
</feature>
<dbReference type="GO" id="GO:0016020">
    <property type="term" value="C:membrane"/>
    <property type="evidence" value="ECO:0007669"/>
    <property type="project" value="UniProtKB-SubCell"/>
</dbReference>
<evidence type="ECO:0000313" key="9">
    <source>
        <dbReference type="EMBL" id="KGN73362.1"/>
    </source>
</evidence>
<reference evidence="9 10" key="1">
    <citation type="submission" date="2014-09" db="EMBL/GenBank/DDBJ databases">
        <title>Draft Genome Sequence of Porphyromonas macacae COT-192_OH2859.</title>
        <authorList>
            <person name="Wallis C."/>
            <person name="Deusch O."/>
            <person name="O'Flynn C."/>
            <person name="Davis I."/>
            <person name="Horsfall A."/>
            <person name="Kirkwood N."/>
            <person name="Harris S."/>
            <person name="Eisen J.A."/>
            <person name="Coil D.A."/>
            <person name="Darling A.E."/>
            <person name="Jospin G."/>
            <person name="Alexiev A."/>
        </authorList>
    </citation>
    <scope>NUCLEOTIDE SEQUENCE [LARGE SCALE GENOMIC DNA]</scope>
    <source>
        <strain evidence="10">COT-192 OH2859</strain>
    </source>
</reference>
<evidence type="ECO:0000256" key="3">
    <source>
        <dbReference type="ARBA" id="ARBA00022692"/>
    </source>
</evidence>
<feature type="transmembrane region" description="Helical" evidence="7">
    <location>
        <begin position="12"/>
        <end position="34"/>
    </location>
</feature>
<feature type="transmembrane region" description="Helical" evidence="7">
    <location>
        <begin position="354"/>
        <end position="373"/>
    </location>
</feature>
<keyword evidence="6 7" id="KW-0472">Membrane</keyword>
<evidence type="ECO:0000313" key="10">
    <source>
        <dbReference type="Proteomes" id="UP000030103"/>
    </source>
</evidence>
<organism evidence="9 10">
    <name type="scientific">Porphyromonas macacae</name>
    <dbReference type="NCBI Taxonomy" id="28115"/>
    <lineage>
        <taxon>Bacteria</taxon>
        <taxon>Pseudomonadati</taxon>
        <taxon>Bacteroidota</taxon>
        <taxon>Bacteroidia</taxon>
        <taxon>Bacteroidales</taxon>
        <taxon>Porphyromonadaceae</taxon>
        <taxon>Porphyromonas</taxon>
    </lineage>
</organism>
<keyword evidence="5" id="KW-0406">Ion transport</keyword>
<feature type="transmembrane region" description="Helical" evidence="7">
    <location>
        <begin position="445"/>
        <end position="471"/>
    </location>
</feature>
<evidence type="ECO:0000256" key="5">
    <source>
        <dbReference type="ARBA" id="ARBA00023065"/>
    </source>
</evidence>